<dbReference type="NCBIfam" id="TIGR00051">
    <property type="entry name" value="YbgC/FadM family acyl-CoA thioesterase"/>
    <property type="match status" value="1"/>
</dbReference>
<dbReference type="OrthoDB" id="9808429at2"/>
<sequence length="140" mass="16479">MAAKNTDFPSPDAWYHHFVSYGETDTMGVLYYAEYLHLFERARGHLIRQQGISYAEVENRGVILPVREAQCRYRVPVRYDDEIYIRVAISEFKRVSVTFVYELYNTDKSVLHATGMTEHACIDRDGKLFRVPQWLKDMFS</sequence>
<evidence type="ECO:0000256" key="1">
    <source>
        <dbReference type="ARBA" id="ARBA00005953"/>
    </source>
</evidence>
<dbReference type="PIRSF" id="PIRSF003230">
    <property type="entry name" value="YbgC"/>
    <property type="match status" value="1"/>
</dbReference>
<evidence type="ECO:0000313" key="4">
    <source>
        <dbReference type="Proteomes" id="UP000438699"/>
    </source>
</evidence>
<gene>
    <name evidence="3" type="ORF">F8A88_05645</name>
</gene>
<keyword evidence="4" id="KW-1185">Reference proteome</keyword>
<name>A0A6N6N982_9BACT</name>
<evidence type="ECO:0000313" key="3">
    <source>
        <dbReference type="EMBL" id="KAB1443719.1"/>
    </source>
</evidence>
<dbReference type="GO" id="GO:0047617">
    <property type="term" value="F:fatty acyl-CoA hydrolase activity"/>
    <property type="evidence" value="ECO:0007669"/>
    <property type="project" value="TreeGrafter"/>
</dbReference>
<dbReference type="Gene3D" id="3.10.129.10">
    <property type="entry name" value="Hotdog Thioesterase"/>
    <property type="match status" value="1"/>
</dbReference>
<dbReference type="Pfam" id="PF13279">
    <property type="entry name" value="4HBT_2"/>
    <property type="match status" value="1"/>
</dbReference>
<dbReference type="InterPro" id="IPR029069">
    <property type="entry name" value="HotDog_dom_sf"/>
</dbReference>
<proteinExistence type="inferred from homology"/>
<keyword evidence="2" id="KW-0378">Hydrolase</keyword>
<dbReference type="Proteomes" id="UP000438699">
    <property type="component" value="Unassembled WGS sequence"/>
</dbReference>
<dbReference type="SUPFAM" id="SSF54637">
    <property type="entry name" value="Thioesterase/thiol ester dehydrase-isomerase"/>
    <property type="match status" value="1"/>
</dbReference>
<dbReference type="InterPro" id="IPR006684">
    <property type="entry name" value="YbgC/YbaW"/>
</dbReference>
<dbReference type="InterPro" id="IPR050563">
    <property type="entry name" value="4-hydroxybenzoyl-CoA_TE"/>
</dbReference>
<reference evidence="3 4" key="1">
    <citation type="journal article" date="2017" name="Int. J. Syst. Evol. Microbiol.">
        <title>Desulfovibrio senegalensis sp. nov., a mesophilic sulfate reducer isolated from marine sediment.</title>
        <authorList>
            <person name="Thioye A."/>
            <person name="Gam Z.B.A."/>
            <person name="Mbengue M."/>
            <person name="Cayol J.L."/>
            <person name="Joseph-Bartoli M."/>
            <person name="Toure-Kane C."/>
            <person name="Labat M."/>
        </authorList>
    </citation>
    <scope>NUCLEOTIDE SEQUENCE [LARGE SCALE GENOMIC DNA]</scope>
    <source>
        <strain evidence="3 4">DSM 101509</strain>
    </source>
</reference>
<evidence type="ECO:0000256" key="2">
    <source>
        <dbReference type="ARBA" id="ARBA00022801"/>
    </source>
</evidence>
<protein>
    <submittedName>
        <fullName evidence="3">Acyl-CoA thioesterase</fullName>
    </submittedName>
</protein>
<dbReference type="EMBL" id="WAIE01000001">
    <property type="protein sequence ID" value="KAB1443719.1"/>
    <property type="molecule type" value="Genomic_DNA"/>
</dbReference>
<comment type="caution">
    <text evidence="3">The sequence shown here is derived from an EMBL/GenBank/DDBJ whole genome shotgun (WGS) entry which is preliminary data.</text>
</comment>
<comment type="similarity">
    <text evidence="1">Belongs to the 4-hydroxybenzoyl-CoA thioesterase family.</text>
</comment>
<dbReference type="PANTHER" id="PTHR31793">
    <property type="entry name" value="4-HYDROXYBENZOYL-COA THIOESTERASE FAMILY MEMBER"/>
    <property type="match status" value="1"/>
</dbReference>
<dbReference type="PANTHER" id="PTHR31793:SF27">
    <property type="entry name" value="NOVEL THIOESTERASE SUPERFAMILY DOMAIN AND SAPOSIN A-TYPE DOMAIN CONTAINING PROTEIN (0610012H03RIK)"/>
    <property type="match status" value="1"/>
</dbReference>
<accession>A0A6N6N982</accession>
<dbReference type="AlphaFoldDB" id="A0A6N6N982"/>
<dbReference type="RefSeq" id="WP_151150092.1">
    <property type="nucleotide sequence ID" value="NZ_WAIE01000001.1"/>
</dbReference>
<dbReference type="CDD" id="cd00586">
    <property type="entry name" value="4HBT"/>
    <property type="match status" value="1"/>
</dbReference>
<organism evidence="3 4">
    <name type="scientific">Pseudodesulfovibrio senegalensis</name>
    <dbReference type="NCBI Taxonomy" id="1721087"/>
    <lineage>
        <taxon>Bacteria</taxon>
        <taxon>Pseudomonadati</taxon>
        <taxon>Thermodesulfobacteriota</taxon>
        <taxon>Desulfovibrionia</taxon>
        <taxon>Desulfovibrionales</taxon>
        <taxon>Desulfovibrionaceae</taxon>
    </lineage>
</organism>